<dbReference type="STRING" id="283786.SAMN04487990_11088"/>
<evidence type="ECO:0000313" key="2">
    <source>
        <dbReference type="Proteomes" id="UP000198846"/>
    </source>
</evidence>
<sequence length="138" mass="16196">MNTRKEQLLAIRPVISTIRITDGMSSGERFQNETLRPVIKLQSNLFTEVFRNYIDKHKNVFYQLPLEKRLDYIENALQKDIKLRNALKGMVIGQFTVEEYSRYIKNSSALNKRLINIIRERLQSNIQLLDKPKTLSAV</sequence>
<evidence type="ECO:0000313" key="1">
    <source>
        <dbReference type="EMBL" id="SEA33108.1"/>
    </source>
</evidence>
<organism evidence="1 2">
    <name type="scientific">Bizionia paragorgiae</name>
    <dbReference type="NCBI Taxonomy" id="283786"/>
    <lineage>
        <taxon>Bacteria</taxon>
        <taxon>Pseudomonadati</taxon>
        <taxon>Bacteroidota</taxon>
        <taxon>Flavobacteriia</taxon>
        <taxon>Flavobacteriales</taxon>
        <taxon>Flavobacteriaceae</taxon>
        <taxon>Bizionia</taxon>
    </lineage>
</organism>
<evidence type="ECO:0008006" key="3">
    <source>
        <dbReference type="Google" id="ProtNLM"/>
    </source>
</evidence>
<gene>
    <name evidence="1" type="ORF">SAMN04487990_11088</name>
</gene>
<keyword evidence="2" id="KW-1185">Reference proteome</keyword>
<dbReference type="RefSeq" id="WP_092134233.1">
    <property type="nucleotide sequence ID" value="NZ_FNQK01000010.1"/>
</dbReference>
<dbReference type="AlphaFoldDB" id="A0A1H4ABG7"/>
<dbReference type="Proteomes" id="UP000198846">
    <property type="component" value="Unassembled WGS sequence"/>
</dbReference>
<protein>
    <recommendedName>
        <fullName evidence="3">Glyoxalase</fullName>
    </recommendedName>
</protein>
<accession>A0A1H4ABG7</accession>
<proteinExistence type="predicted"/>
<reference evidence="1 2" key="1">
    <citation type="submission" date="2016-10" db="EMBL/GenBank/DDBJ databases">
        <authorList>
            <person name="de Groot N.N."/>
        </authorList>
    </citation>
    <scope>NUCLEOTIDE SEQUENCE [LARGE SCALE GENOMIC DNA]</scope>
    <source>
        <strain evidence="1 2">DSM 23842</strain>
    </source>
</reference>
<dbReference type="EMBL" id="FNQK01000010">
    <property type="protein sequence ID" value="SEA33108.1"/>
    <property type="molecule type" value="Genomic_DNA"/>
</dbReference>
<name>A0A1H4ABG7_BIZPA</name>
<dbReference type="OrthoDB" id="1271679at2"/>